<evidence type="ECO:0000256" key="2">
    <source>
        <dbReference type="ARBA" id="ARBA00001946"/>
    </source>
</evidence>
<keyword evidence="12 16" id="KW-1133">Transmembrane helix</keyword>
<evidence type="ECO:0000256" key="1">
    <source>
        <dbReference type="ARBA" id="ARBA00001936"/>
    </source>
</evidence>
<feature type="transmembrane region" description="Helical" evidence="16">
    <location>
        <begin position="135"/>
        <end position="151"/>
    </location>
</feature>
<evidence type="ECO:0000313" key="20">
    <source>
        <dbReference type="Proteomes" id="UP000031512"/>
    </source>
</evidence>
<evidence type="ECO:0000259" key="17">
    <source>
        <dbReference type="Pfam" id="PF02516"/>
    </source>
</evidence>
<evidence type="ECO:0000256" key="12">
    <source>
        <dbReference type="ARBA" id="ARBA00022989"/>
    </source>
</evidence>
<dbReference type="KEGG" id="beq:BEWA_014610"/>
<dbReference type="Gene3D" id="3.40.50.12610">
    <property type="match status" value="1"/>
</dbReference>
<dbReference type="UniPathway" id="UPA00378"/>
<dbReference type="GO" id="GO:0046872">
    <property type="term" value="F:metal ion binding"/>
    <property type="evidence" value="ECO:0007669"/>
    <property type="project" value="UniProtKB-KW"/>
</dbReference>
<dbReference type="VEuPathDB" id="PiroplasmaDB:BEWA_014610"/>
<dbReference type="OrthoDB" id="10261066at2759"/>
<evidence type="ECO:0000256" key="6">
    <source>
        <dbReference type="ARBA" id="ARBA00012605"/>
    </source>
</evidence>
<keyword evidence="14" id="KW-0464">Manganese</keyword>
<keyword evidence="7" id="KW-0328">Glycosyltransferase</keyword>
<dbReference type="PANTHER" id="PTHR13872:SF1">
    <property type="entry name" value="DOLICHYL-DIPHOSPHOOLIGOSACCHARIDE--PROTEIN GLYCOSYLTRANSFERASE SUBUNIT STT3B"/>
    <property type="match status" value="1"/>
</dbReference>
<feature type="transmembrane region" description="Helical" evidence="16">
    <location>
        <begin position="201"/>
        <end position="223"/>
    </location>
</feature>
<keyword evidence="10" id="KW-0479">Metal-binding</keyword>
<evidence type="ECO:0000256" key="3">
    <source>
        <dbReference type="ARBA" id="ARBA00004127"/>
    </source>
</evidence>
<evidence type="ECO:0000256" key="13">
    <source>
        <dbReference type="ARBA" id="ARBA00023136"/>
    </source>
</evidence>
<dbReference type="EMBL" id="ACOU01000004">
    <property type="protein sequence ID" value="EKX72902.1"/>
    <property type="molecule type" value="Genomic_DNA"/>
</dbReference>
<dbReference type="InterPro" id="IPR048307">
    <property type="entry name" value="STT3_N"/>
</dbReference>
<protein>
    <recommendedName>
        <fullName evidence="6">dolichyl-diphosphooligosaccharide--protein glycotransferase</fullName>
        <ecNumber evidence="6">2.4.99.18</ecNumber>
    </recommendedName>
</protein>
<accession>L1LBT8</accession>
<comment type="cofactor">
    <cofactor evidence="1">
        <name>Mn(2+)</name>
        <dbReference type="ChEBI" id="CHEBI:29035"/>
    </cofactor>
</comment>
<name>L1LBT8_THEEQ</name>
<keyword evidence="8" id="KW-0808">Transferase</keyword>
<keyword evidence="9 16" id="KW-0812">Transmembrane</keyword>
<dbReference type="Pfam" id="PF21436">
    <property type="entry name" value="STT3-PglB_core"/>
    <property type="match status" value="1"/>
</dbReference>
<dbReference type="GeneID" id="15804537"/>
<evidence type="ECO:0000256" key="11">
    <source>
        <dbReference type="ARBA" id="ARBA00022842"/>
    </source>
</evidence>
<reference evidence="19 20" key="1">
    <citation type="journal article" date="2012" name="BMC Genomics">
        <title>Comparative genomic analysis and phylogenetic position of Theileria equi.</title>
        <authorList>
            <person name="Kappmeyer L.S."/>
            <person name="Thiagarajan M."/>
            <person name="Herndon D.R."/>
            <person name="Ramsay J.D."/>
            <person name="Caler E."/>
            <person name="Djikeng A."/>
            <person name="Gillespie J.J."/>
            <person name="Lau A.O."/>
            <person name="Roalson E.H."/>
            <person name="Silva J.C."/>
            <person name="Silva M.G."/>
            <person name="Suarez C.E."/>
            <person name="Ueti M.W."/>
            <person name="Nene V.M."/>
            <person name="Mealey R.H."/>
            <person name="Knowles D.P."/>
            <person name="Brayton K.A."/>
        </authorList>
    </citation>
    <scope>NUCLEOTIDE SEQUENCE [LARGE SCALE GENOMIC DNA]</scope>
    <source>
        <strain evidence="19 20">WA</strain>
    </source>
</reference>
<sequence>MNSPVTNTCTILSLLSIQSFIIRLFSIVRHETILHEYDPYFNYRCAEILVKNGISEFWNLFDDGKNFISYTKIIFRKLVSAREKGRTNNLPRVLRYIGIECDIKYICIFLAPCVSVATVWLTYLLSMVIHTNKESALLSAFFIASMPSYLSRSIAGSFDNEAIAIFLLIASFYTWISAVKTGSITDATVSAVCTFFMATSWGGYVFVLNVIAAFTLACIILGVSPTKCSVTYIVYHLFITMLCYCLPVIGDSVFYSFEHLSTHVVSIVAIFYLIASCIGKRGWNNYLYTFAILSASLFIPLFKKRFSKINVQLSQRIISLFDPGYVQKYNPLVASVSEHQPTKWHSLLLDFWISLLFTPIGLYVCFKDGIEPEFLFLAIFGVVSSYFSVAMVRLSLIFAPASSLLGGLGSAYILQSLFKKKRKSVFKISLIFGLIATYTFHGVWASSNVYSNPNVFISWRGKSGNRIVADDFRDAYSWIRLNTDPESVIMAWWDYGYQLKQMADRTILTDNNTFNATHIATTAMVKRYTKYESIQIFASPEETAHKILKKLRVDYVMVVFGGVAKYSVDDVNKFSWMVKIASKDFPHIHPRKYILPRKGVSRMHLENTVIDKERRKQALERVTIVQTLLLQGIIGNRH</sequence>
<dbReference type="STRING" id="1537102.L1LBT8"/>
<feature type="transmembrane region" description="Helical" evidence="16">
    <location>
        <begin position="425"/>
        <end position="444"/>
    </location>
</feature>
<feature type="transmembrane region" description="Helical" evidence="16">
    <location>
        <begin position="347"/>
        <end position="366"/>
    </location>
</feature>
<keyword evidence="11" id="KW-0460">Magnesium</keyword>
<feature type="transmembrane region" description="Helical" evidence="16">
    <location>
        <begin position="163"/>
        <end position="181"/>
    </location>
</feature>
<dbReference type="GO" id="GO:0012505">
    <property type="term" value="C:endomembrane system"/>
    <property type="evidence" value="ECO:0007669"/>
    <property type="project" value="UniProtKB-SubCell"/>
</dbReference>
<comment type="subcellular location">
    <subcellularLocation>
        <location evidence="3">Endomembrane system</location>
        <topology evidence="3">Multi-pass membrane protein</topology>
    </subcellularLocation>
</comment>
<evidence type="ECO:0000256" key="8">
    <source>
        <dbReference type="ARBA" id="ARBA00022679"/>
    </source>
</evidence>
<dbReference type="InterPro" id="IPR003674">
    <property type="entry name" value="Oligo_trans_STT3"/>
</dbReference>
<feature type="transmembrane region" description="Helical" evidence="16">
    <location>
        <begin position="397"/>
        <end position="418"/>
    </location>
</feature>
<dbReference type="GO" id="GO:0004579">
    <property type="term" value="F:dolichyl-diphosphooligosaccharide-protein glycotransferase activity"/>
    <property type="evidence" value="ECO:0007669"/>
    <property type="project" value="UniProtKB-EC"/>
</dbReference>
<evidence type="ECO:0000256" key="14">
    <source>
        <dbReference type="ARBA" id="ARBA00023211"/>
    </source>
</evidence>
<dbReference type="InterPro" id="IPR048999">
    <property type="entry name" value="STT3-PglB_core"/>
</dbReference>
<dbReference type="GO" id="GO:0016020">
    <property type="term" value="C:membrane"/>
    <property type="evidence" value="ECO:0007669"/>
    <property type="project" value="InterPro"/>
</dbReference>
<feature type="transmembrane region" description="Helical" evidence="16">
    <location>
        <begin position="286"/>
        <end position="302"/>
    </location>
</feature>
<dbReference type="Proteomes" id="UP000031512">
    <property type="component" value="Unassembled WGS sequence"/>
</dbReference>
<evidence type="ECO:0000256" key="10">
    <source>
        <dbReference type="ARBA" id="ARBA00022723"/>
    </source>
</evidence>
<dbReference type="AlphaFoldDB" id="L1LBT8"/>
<keyword evidence="13 16" id="KW-0472">Membrane</keyword>
<evidence type="ECO:0000256" key="9">
    <source>
        <dbReference type="ARBA" id="ARBA00022692"/>
    </source>
</evidence>
<comment type="pathway">
    <text evidence="4">Protein modification; protein glycosylation.</text>
</comment>
<evidence type="ECO:0000259" key="18">
    <source>
        <dbReference type="Pfam" id="PF21436"/>
    </source>
</evidence>
<feature type="domain" description="Oligosaccharyl transferase STT3 N-terminal" evidence="17">
    <location>
        <begin position="11"/>
        <end position="402"/>
    </location>
</feature>
<feature type="domain" description="STT3/PglB/AglB core" evidence="18">
    <location>
        <begin position="486"/>
        <end position="518"/>
    </location>
</feature>
<feature type="transmembrane region" description="Helical" evidence="16">
    <location>
        <begin position="105"/>
        <end position="129"/>
    </location>
</feature>
<dbReference type="Pfam" id="PF02516">
    <property type="entry name" value="STT3"/>
    <property type="match status" value="1"/>
</dbReference>
<comment type="caution">
    <text evidence="19">The sequence shown here is derived from an EMBL/GenBank/DDBJ whole genome shotgun (WGS) entry which is preliminary data.</text>
</comment>
<comment type="similarity">
    <text evidence="5">Belongs to the STT3 family.</text>
</comment>
<feature type="transmembrane region" description="Helical" evidence="16">
    <location>
        <begin position="373"/>
        <end position="391"/>
    </location>
</feature>
<gene>
    <name evidence="19" type="ORF">BEWA_014610</name>
</gene>
<dbReference type="EC" id="2.4.99.18" evidence="6"/>
<keyword evidence="20" id="KW-1185">Reference proteome</keyword>
<evidence type="ECO:0000256" key="5">
    <source>
        <dbReference type="ARBA" id="ARBA00010810"/>
    </source>
</evidence>
<dbReference type="eggNOG" id="KOG2292">
    <property type="taxonomic scope" value="Eukaryota"/>
</dbReference>
<evidence type="ECO:0000256" key="4">
    <source>
        <dbReference type="ARBA" id="ARBA00004922"/>
    </source>
</evidence>
<dbReference type="PANTHER" id="PTHR13872">
    <property type="entry name" value="DOLICHYL-DIPHOSPHOOLIGOSACCHARIDE--PROTEIN GLYCOSYLTRANSFERASE SUBUNIT"/>
    <property type="match status" value="1"/>
</dbReference>
<proteinExistence type="inferred from homology"/>
<feature type="transmembrane region" description="Helical" evidence="16">
    <location>
        <begin position="261"/>
        <end position="279"/>
    </location>
</feature>
<comment type="cofactor">
    <cofactor evidence="2">
        <name>Mg(2+)</name>
        <dbReference type="ChEBI" id="CHEBI:18420"/>
    </cofactor>
</comment>
<evidence type="ECO:0000256" key="7">
    <source>
        <dbReference type="ARBA" id="ARBA00022676"/>
    </source>
</evidence>
<evidence type="ECO:0000313" key="19">
    <source>
        <dbReference type="EMBL" id="EKX72902.1"/>
    </source>
</evidence>
<organism evidence="19 20">
    <name type="scientific">Theileria equi strain WA</name>
    <dbReference type="NCBI Taxonomy" id="1537102"/>
    <lineage>
        <taxon>Eukaryota</taxon>
        <taxon>Sar</taxon>
        <taxon>Alveolata</taxon>
        <taxon>Apicomplexa</taxon>
        <taxon>Aconoidasida</taxon>
        <taxon>Piroplasmida</taxon>
        <taxon>Theileriidae</taxon>
        <taxon>Theileria</taxon>
    </lineage>
</organism>
<evidence type="ECO:0000256" key="15">
    <source>
        <dbReference type="ARBA" id="ARBA00048829"/>
    </source>
</evidence>
<dbReference type="RefSeq" id="XP_004832354.1">
    <property type="nucleotide sequence ID" value="XM_004832297.1"/>
</dbReference>
<feature type="transmembrane region" description="Helical" evidence="16">
    <location>
        <begin position="230"/>
        <end position="249"/>
    </location>
</feature>
<comment type="catalytic activity">
    <reaction evidence="15">
        <text>a di-trans,poly-cis-dolichyl diphosphooligosaccharide + L-asparaginyl-[protein] = N(4)-(oligosaccharide-(1-&gt;4)-N-acetyl-beta-D-glucosaminyl-(1-&gt;4)-N-acetyl-beta-D-glucosaminyl)-L-asparaginyl-[protein] + a di-trans,poly-cis-dolichyl diphosphate + H(+)</text>
        <dbReference type="Rhea" id="RHEA:22980"/>
        <dbReference type="Rhea" id="RHEA-COMP:12804"/>
        <dbReference type="Rhea" id="RHEA-COMP:12805"/>
        <dbReference type="Rhea" id="RHEA-COMP:19506"/>
        <dbReference type="Rhea" id="RHEA-COMP:19509"/>
        <dbReference type="ChEBI" id="CHEBI:15378"/>
        <dbReference type="ChEBI" id="CHEBI:50347"/>
        <dbReference type="ChEBI" id="CHEBI:57497"/>
        <dbReference type="ChEBI" id="CHEBI:57570"/>
        <dbReference type="ChEBI" id="CHEBI:132529"/>
        <dbReference type="EC" id="2.4.99.18"/>
    </reaction>
</comment>
<evidence type="ECO:0000256" key="16">
    <source>
        <dbReference type="SAM" id="Phobius"/>
    </source>
</evidence>